<organism evidence="2 3">
    <name type="scientific">Hydrogenoanaerobacterium saccharovorans</name>
    <dbReference type="NCBI Taxonomy" id="474960"/>
    <lineage>
        <taxon>Bacteria</taxon>
        <taxon>Bacillati</taxon>
        <taxon>Bacillota</taxon>
        <taxon>Clostridia</taxon>
        <taxon>Eubacteriales</taxon>
        <taxon>Oscillospiraceae</taxon>
        <taxon>Hydrogenoanaerobacterium</taxon>
    </lineage>
</organism>
<feature type="chain" id="PRO_5047329110" description="Lipoprotein" evidence="1">
    <location>
        <begin position="22"/>
        <end position="263"/>
    </location>
</feature>
<proteinExistence type="predicted"/>
<dbReference type="EMBL" id="JACSNR010000001">
    <property type="protein sequence ID" value="MBM6922509.1"/>
    <property type="molecule type" value="Genomic_DNA"/>
</dbReference>
<name>A0ABS2GM43_9FIRM</name>
<dbReference type="InterPro" id="IPR046720">
    <property type="entry name" value="DUF6612"/>
</dbReference>
<dbReference type="PROSITE" id="PS51257">
    <property type="entry name" value="PROKAR_LIPOPROTEIN"/>
    <property type="match status" value="1"/>
</dbReference>
<evidence type="ECO:0000313" key="2">
    <source>
        <dbReference type="EMBL" id="MBM6922509.1"/>
    </source>
</evidence>
<dbReference type="RefSeq" id="WP_177502529.1">
    <property type="nucleotide sequence ID" value="NZ_JACSNR010000001.1"/>
</dbReference>
<gene>
    <name evidence="2" type="ORF">H9X81_02210</name>
</gene>
<protein>
    <recommendedName>
        <fullName evidence="4">Lipoprotein</fullName>
    </recommendedName>
</protein>
<reference evidence="2 3" key="1">
    <citation type="journal article" date="2021" name="Sci. Rep.">
        <title>The distribution of antibiotic resistance genes in chicken gut microbiota commensals.</title>
        <authorList>
            <person name="Juricova H."/>
            <person name="Matiasovicova J."/>
            <person name="Kubasova T."/>
            <person name="Cejkova D."/>
            <person name="Rychlik I."/>
        </authorList>
    </citation>
    <scope>NUCLEOTIDE SEQUENCE [LARGE SCALE GENOMIC DNA]</scope>
    <source>
        <strain evidence="2 3">An564</strain>
    </source>
</reference>
<feature type="signal peptide" evidence="1">
    <location>
        <begin position="1"/>
        <end position="21"/>
    </location>
</feature>
<dbReference type="Gene3D" id="2.50.20.20">
    <property type="match status" value="1"/>
</dbReference>
<keyword evidence="3" id="KW-1185">Reference proteome</keyword>
<comment type="caution">
    <text evidence="2">The sequence shown here is derived from an EMBL/GenBank/DDBJ whole genome shotgun (WGS) entry which is preliminary data.</text>
</comment>
<sequence length="263" mass="28684">MKRILAVLMSTAMVLSLAACSQETAKTPEEIYDEALVKSMSLDALDGDMEIAMDMDMGGMTLGMKMSADMQIKKISDTESEMAMVMNTSILGQEVVIEEYFKDGYLYMNDGAGTKVKAPFEYSEIAGQATMNTATSRDFMDKLEMTEDENGNYVFNYTIAQDKMNEYLSDALEGMDELVGDTGSYTIGEMTGTCVIDKDYNVLSDKVHMVMNMTAEGQEVAMSVDVSIVYNAVGDAVTVSFPDDLDSYTEVDHDLLAGALAAA</sequence>
<evidence type="ECO:0000313" key="3">
    <source>
        <dbReference type="Proteomes" id="UP000724149"/>
    </source>
</evidence>
<evidence type="ECO:0000256" key="1">
    <source>
        <dbReference type="SAM" id="SignalP"/>
    </source>
</evidence>
<keyword evidence="1" id="KW-0732">Signal</keyword>
<evidence type="ECO:0008006" key="4">
    <source>
        <dbReference type="Google" id="ProtNLM"/>
    </source>
</evidence>
<dbReference type="Proteomes" id="UP000724149">
    <property type="component" value="Unassembled WGS sequence"/>
</dbReference>
<accession>A0ABS2GM43</accession>
<dbReference type="Pfam" id="PF20316">
    <property type="entry name" value="DUF6612"/>
    <property type="match status" value="1"/>
</dbReference>